<evidence type="ECO:0000313" key="5">
    <source>
        <dbReference type="Proteomes" id="UP001056035"/>
    </source>
</evidence>
<keyword evidence="1" id="KW-0547">Nucleotide-binding</keyword>
<dbReference type="PANTHER" id="PTHR43272">
    <property type="entry name" value="LONG-CHAIN-FATTY-ACID--COA LIGASE"/>
    <property type="match status" value="1"/>
</dbReference>
<keyword evidence="5" id="KW-1185">Reference proteome</keyword>
<dbReference type="PROSITE" id="PS00455">
    <property type="entry name" value="AMP_BINDING"/>
    <property type="match status" value="1"/>
</dbReference>
<dbReference type="InterPro" id="IPR000873">
    <property type="entry name" value="AMP-dep_synth/lig_dom"/>
</dbReference>
<accession>A0ABY5DNA1</accession>
<dbReference type="CDD" id="cd05907">
    <property type="entry name" value="VL_LC_FACS_like"/>
    <property type="match status" value="1"/>
</dbReference>
<dbReference type="InterPro" id="IPR020845">
    <property type="entry name" value="AMP-binding_CS"/>
</dbReference>
<keyword evidence="2" id="KW-0067">ATP-binding</keyword>
<name>A0ABY5DNA1_9ACTN</name>
<evidence type="ECO:0000259" key="3">
    <source>
        <dbReference type="Pfam" id="PF00501"/>
    </source>
</evidence>
<gene>
    <name evidence="4" type="ORF">NBH00_14935</name>
</gene>
<protein>
    <submittedName>
        <fullName evidence="4">Long-chain fatty acid--CoA ligase</fullName>
    </submittedName>
</protein>
<dbReference type="Pfam" id="PF00501">
    <property type="entry name" value="AMP-binding"/>
    <property type="match status" value="1"/>
</dbReference>
<evidence type="ECO:0000256" key="2">
    <source>
        <dbReference type="ARBA" id="ARBA00022840"/>
    </source>
</evidence>
<dbReference type="Gene3D" id="3.40.50.12780">
    <property type="entry name" value="N-terminal domain of ligase-like"/>
    <property type="match status" value="1"/>
</dbReference>
<feature type="domain" description="AMP-dependent synthetase/ligase" evidence="3">
    <location>
        <begin position="24"/>
        <end position="421"/>
    </location>
</feature>
<evidence type="ECO:0000256" key="1">
    <source>
        <dbReference type="ARBA" id="ARBA00022741"/>
    </source>
</evidence>
<reference evidence="4 5" key="1">
    <citation type="submission" date="2022-06" db="EMBL/GenBank/DDBJ databases">
        <title>Paraconexibacter antarcticus.</title>
        <authorList>
            <person name="Kim C.S."/>
        </authorList>
    </citation>
    <scope>NUCLEOTIDE SEQUENCE [LARGE SCALE GENOMIC DNA]</scope>
    <source>
        <strain evidence="4 5">02-257</strain>
    </source>
</reference>
<sequence>MTTADTTRIDQALAQPSLPAAFLAKARSAPDETALRMFGSGEGLTWGEWDRRAAAVAGGLHTLGVRRGDRIALLLGTRMEFHIADMGALVLGAIPFSIYVTSAVVQMAEICANAEPRVLVTERALLDKARALAATTPSIERVVVVEADAVGPGELSIADLEGLCPADFDAETAAGLAERDDICTLVYTSGTTGPPKGVQFRHGAMMDCLDSIRRRFGATQADRALSYLPMAHIAERIFGHYAAFLYGYEVTSLDDPARLGAALHEVRPTRFFGVPRIFEKLLAGVRRHVSESPDRGALEAAWARRLAVVRAEQAGAPLPAGDDEADRALLAPLAALTGLEQAHFLAVAGAPSALDMLEELTALGLPINEFYGSSETIILTCSPPEDIRLSTAGQPFDIVELKLAEDGEILVNGPTVTPGYFRDEARTAEAFTPDGWFCTGDIGVIDEDGYLKIVDRKKALIINSGGKNMSPANIELAIKAGQPLISQVVAIGDRRPYNVALLVLDRDGVASFARDHGLDEADFATLTQHPDIRAALEAAVAAGNEKLSRIEQIKRFAVLDHDWVPGGDQLTPTQKLKRREVSEGYADVIEELYRA</sequence>
<dbReference type="SUPFAM" id="SSF56801">
    <property type="entry name" value="Acetyl-CoA synthetase-like"/>
    <property type="match status" value="1"/>
</dbReference>
<dbReference type="Pfam" id="PF23562">
    <property type="entry name" value="AMP-binding_C_3"/>
    <property type="match status" value="1"/>
</dbReference>
<dbReference type="PANTHER" id="PTHR43272:SF33">
    <property type="entry name" value="AMP-BINDING DOMAIN-CONTAINING PROTEIN-RELATED"/>
    <property type="match status" value="1"/>
</dbReference>
<evidence type="ECO:0000313" key="4">
    <source>
        <dbReference type="EMBL" id="UTI62653.1"/>
    </source>
</evidence>
<dbReference type="InterPro" id="IPR042099">
    <property type="entry name" value="ANL_N_sf"/>
</dbReference>
<proteinExistence type="predicted"/>
<dbReference type="EMBL" id="CP098502">
    <property type="protein sequence ID" value="UTI62653.1"/>
    <property type="molecule type" value="Genomic_DNA"/>
</dbReference>
<dbReference type="GO" id="GO:0016874">
    <property type="term" value="F:ligase activity"/>
    <property type="evidence" value="ECO:0007669"/>
    <property type="project" value="UniProtKB-KW"/>
</dbReference>
<dbReference type="Proteomes" id="UP001056035">
    <property type="component" value="Chromosome"/>
</dbReference>
<organism evidence="4 5">
    <name type="scientific">Paraconexibacter antarcticus</name>
    <dbReference type="NCBI Taxonomy" id="2949664"/>
    <lineage>
        <taxon>Bacteria</taxon>
        <taxon>Bacillati</taxon>
        <taxon>Actinomycetota</taxon>
        <taxon>Thermoleophilia</taxon>
        <taxon>Solirubrobacterales</taxon>
        <taxon>Paraconexibacteraceae</taxon>
        <taxon>Paraconexibacter</taxon>
    </lineage>
</organism>
<dbReference type="RefSeq" id="WP_254569388.1">
    <property type="nucleotide sequence ID" value="NZ_CP098502.1"/>
</dbReference>
<keyword evidence="4" id="KW-0436">Ligase</keyword>